<dbReference type="InterPro" id="IPR036736">
    <property type="entry name" value="ACP-like_sf"/>
</dbReference>
<dbReference type="Pfam" id="PF00668">
    <property type="entry name" value="Condensation"/>
    <property type="match status" value="6"/>
</dbReference>
<organism evidence="5 6">
    <name type="scientific">Pseudoalteromonas maricaloris</name>
    <dbReference type="NCBI Taxonomy" id="184924"/>
    <lineage>
        <taxon>Bacteria</taxon>
        <taxon>Pseudomonadati</taxon>
        <taxon>Pseudomonadota</taxon>
        <taxon>Gammaproteobacteria</taxon>
        <taxon>Alteromonadales</taxon>
        <taxon>Pseudoalteromonadaceae</taxon>
        <taxon>Pseudoalteromonas</taxon>
    </lineage>
</organism>
<proteinExistence type="predicted"/>
<dbReference type="PANTHER" id="PTHR45527:SF14">
    <property type="entry name" value="PLIPASTATIN SYNTHASE SUBUNIT B"/>
    <property type="match status" value="1"/>
</dbReference>
<keyword evidence="2" id="KW-0596">Phosphopantetheine</keyword>
<dbReference type="SUPFAM" id="SSF56801">
    <property type="entry name" value="Acetyl-CoA synthetase-like"/>
    <property type="match status" value="6"/>
</dbReference>
<dbReference type="InterPro" id="IPR000873">
    <property type="entry name" value="AMP-dep_synth/lig_dom"/>
</dbReference>
<name>A0ABZ0MAV8_9GAMM</name>
<dbReference type="InterPro" id="IPR045851">
    <property type="entry name" value="AMP-bd_C_sf"/>
</dbReference>
<evidence type="ECO:0000256" key="2">
    <source>
        <dbReference type="ARBA" id="ARBA00022450"/>
    </source>
</evidence>
<dbReference type="InterPro" id="IPR006162">
    <property type="entry name" value="Ppantetheine_attach_site"/>
</dbReference>
<dbReference type="InterPro" id="IPR010071">
    <property type="entry name" value="AA_adenyl_dom"/>
</dbReference>
<sequence length="6404" mass="710439">MNKPRTRLPLSLPQSDIFWDQLRNENSPVYNIGGYIKCRKLDLEKINWAHEKVINGNDAFGIRVNYDADEVYQYISDERETDLVFIDFSVHVDALAKAKSWLQQVFESPLPFIDTSLFKTWLVKVEEDQYWYVGFAHHLIMDGWGFSNWAKEISRLYNQCSGDEDTTITPLALNTVLLKDAKYLKSQRYLKDRAYWQTRYHQDNNSLIRANYASEFAHSRACPSRRFELPLSRDFYRQIKGLSQEFKVSISHIFLGVLSKYFSSAYSASSLCFGIPAHNRGNFAEKKMIGVFTGVNPFSVEVEPGQTFRDLVSKIASQQKSDFRHQKYPISHISRDLGITAHGNAIYEIMFNFLQLDYRDLFFDSYQGELNYVSHNHHKTPLAITLWDGGAEQVELQFEYSLACFVEQEIQVLSERILLLLQSFLSCPDTLLSDVDILTPAEKALLLTENHYQTESSLSCLCIHEFFEARVSLHPEQEAVLCNGASLTYDDLNRRANQLAHYLKAQGVKPETLVGVCVERSLDMVVAILAILKAGGAYLPLDPDYPESRLAYMLSDSGVDIVLTQSQVLDSLPFLESWALCLDDAQLAIRLTAMPSDNLSVSSVGLCAEHLAYVIYTSGSTGKPKGVMVEHRNTAALLAWALDFYSRETLGCVLASTSMCFDLSIFEIFAPLAAGGSVLIVKNILNFFETDALDKVTLVNTVPSAAKVLLSGKKLPVKLKTINLAGEALKQDLVDSLYQAGFSSVYDLYGPSEDTTYSTYKLRTAKGRASIGTGIANTQLYVLTQSGQLAPKGVSGELYIGGAGLTRGYLNRPELNDEKFVTNPFYDGLGSNNSKRLYRTGDLVRWLPSGELEYLGRIDHQVKVRGYRIELGEIEHVLEECDGIKEAVVLAREAGNNDKRLVGYLVATGADSHEARLIEEARQHARKTLPDYMVPSAFVLLEHLPLTANGKVDRNALPEPEASSLSGAYVAPQTVTEKTLCRIWQEILLLERVGIQDNFFELGGHSLLVTKLVARCSEAFEVTLPLREIFNQPKLAALAAFIDSCDRGLQGPPLLPVSREQALPLSYAQQRLWLLDKIDGGSAHYNMPAALKLTGTLNQDALKQAFSAIVARHESLRTCFIGGDDGEPIQVLQEADTFDIPFTDLSTLTTGIREAEIAEVIAKEAVSAFDLSQDLMLRTRLLKVSDLEHIFLVTMHHIASDGWSMGILVNEFSQLYRAYVQGEEASLAPLAIQYGDYAYWQRQWLQGDVLEQQLDYWQNQLSYLPVVHSLPLDYARPMVQSFTGDVHASSLDKNDVARLTALCQSHGATLFMGLHAAFSVLLSRYSNEQDIVVGTPVANREQSEIAELIGFFVNTLVLRSDLSGSPSFHDLLGQSKRCLLDAYDHQQVPFEQIVDRLQPERSLSHSPLFQVMLSLQNNDQGSLSLPGLELSMVEGGGQTAKFDLTLNMAEEAGGLGLYWEFNTAVFKDETIVRMAEHFEVLLSALLQSPERDVFSHELVTSREREQLLESSQDIECLTSCLHELFEEQAARHPEKIALVYEASRLSYGELNRRANQLARYLTAQGVKPDTLVGLCVERSLETVVGMLAILKAGGAYVPLDPANPQSRLTYMLEDSGVQTVLTSQAVLAQLPVLADKALCLDDEAVQAQLSDMSVQNLSVSSLGLASHHLAYVIYTSGSTGQPKGVLVQHNNVTRLLGTSQAHFDFSEADVWTLFHSYAFDFSVWEIWGALAYGGRLVVVPYWVSRSSGDFYQLLVQEKVTVLNQTPSAFNLLIAEDSRRDEPLALRYVVFGGEALNFTQLKPWVARHGDNTPELVNMYGITETTVHVTYRRIREQDLTQGRGASLIGKPLADLDILLLNEKQVLVPDGIGGEMYVSGHGVSRGYLNREELSAERFVCLPGQGVKRFYRTGDLARRQEGGELEYLGRIDHQVKVRGFRIELGEIEHALATHSDIQEALVLARDNGENNSQLVAYLVVGDSERETGALIEDVKGHIRQALPEYMVPSAYMILEALPLTANGKVNVKALPEPDIGLSRAEYVAPKSDTERALCSIWQQVLEVERVGIMDNFFQLGGHSLLATKLVARINETFDISLPLREVISRPILAELAAVLSGYERDPNRLQLTPVCRELALPLSYAQQRLWLLDRIDGGSAHYNMSGALRLEGKLNVQALERAFFTVVQRHESLRTRFISMGDGDPRQEIQENFTFHVPVTDLSTFTAGEQQVQLAVAVSAEASRTFDLSQELMLRAQLLKLSSREHIVLVTMHHIASDGWSMGILVNEFSRLYRAYVQGEDNPLIPLAIQYGDYAHWQRNYLQGPRLDEQLAFWQDRLAGLPVVHNLPLDRPRAARQSFAGNVHYSSVDKACLRKLMQLCQAQGATLFMGLHASFSVLLSRYSNENDIVVGTPVANREQLEVADLIGFFVNTLVLRSDTSGNPGFRELLAQSKQMLLDAYAHQQVPFELLVERLQPERNLSHMPLFQVMLALQNNDGGSLSLPGLTLSAMEDQGVGTAKFDLTLNVIESEQGLQLKWGFNIDLFDIETIKQMAGHFETLLLAMVQSPEKDVFAHELVTGQERRLLLNAGKDMVSSVVPQLCIHELFEAQAASQPNKIALITQEGSLNYGELNRRANQLAHHLKLQGVKPDTLVGLCVDRSMDMVIGILAILKAGGAYVPFDPSYPESRLLYMLKDSGVDTVLTQERVLADLPSLAAHALCLDKESVQTELVNMSEDNLPVSSLGLTASHLAYVIYTSGSTGQAKGVLIEHQGIVNLAAEIQRMDIVPEGACWGLNASYAFDSSVKGLSQLMSGVPLRILPRYADQESQTIGRTFGQCGVLDCTPLMVEAWFDLGLESTLPNLIIGGEAISPQLWARLCDWQQQYQRKAVNVYGPTECSVNTHWTPISGDLPHIGYPLGNVRALILNENTLAPGGVPGELCIGGIGLARGYLNQDKLTAEKFITNPYFNEQDNNSCQRLYRTGDLVRRLADGRLEFIGRTDHQVKIRGFRIEPAEIEHVLADFSRVKEAVVLARDAGEKGKHLVGYLLAEDAESDKSGLIEAVRQHVGKLLPEYMVPSDFVVLESFPLTANGKFDRNALPEPSNEMSDDGFSAPQTEGEKALSVIWQELLGLERIALTDNFFELGGHSLLATKLVARVSESFDVKIKLRDIFKQPVLASLAEFISAQKQGKNHPPLIQVSRTQALPLSFAQQRLWLLDQIDGGSAHYNMPAALKLTGTLNEDALQQAITTILLRHESLRTYFVAGDDGEPIQLIRELDSFEVALTDLSALSQQALQTRIAEAVSTEAGKQFDLTRDLMLRAQLLKISAKEHILLVTMHHIASDGWSREILVNEFSRLYTAYAQGQDNPLPPLAIQYGDYAHWQRNYLQGAVLNEQLAYWKKQLADLPVLHSLPLDHPRPAVQSFAGNLYVSRIEQATHQRLMAMCQERGATLFMGLHAVFSVLLARYSNEQDIVVGTPVANREQVEVAGLIGFFVNTLVLRSNLSDNPSFHALLEQSKNMLLDAYAHQQVPFEQIVERLQPERSLSHSPLFQVMIALQNNETGHLSLPGLELSEVQKQGPGIAQFDLTLNISEAADGLILAWEYNTDLFEAQTIERMAGHFEVLLSSLLTSPELDVYAHELVTPQEREQLLDTWNDTAAKYRSELCLHELFERQVDTHPKKTALICEETSLSYETLNRRANQLAHYLKAQGVKPDTLVGLSVERSVDMVIAILAILKAGGAYVPLDPSYPQTRLRHMLSDSGVTLVLTQHSVREQLPDSCGQVLCLDDGALQEALTKMATDNLPVSSLGLAPRHLAYVIYTSGSTGQPKGIMVQHQAMLVRQDGWNRVFDLEKRPPVVLQMAGLSVDILLGDMMKALGCGGRLEICPKEVLLSPDKLYQMIQSREITYGDFVPAVIRALTDYLLESGQKLDAMAYISVGCEAWYGRDLRRLKRVIGENTECFNLYGQTESVIDASYCRATELVLADVDTVPVGQPLANTGLYVLNEQQQLQPYGVAGELCVGGKGLALGYAGRAGLTAEKFLAHPFTEEVGQGLYRTGDQAVRRADGSLHFVGRDDEQVKIRGFRVEVKEVEGRLLALEAVKAALVLARQDEGQHKRLVGYLLFEPGQSCSLAALAEHMRAGLPDYMVPSAFVVLESFPLTANGTVDRKALPAPEGDVLGGEYIAPRTETEKTLCRIWQEVLGLERVGISDNFFDLGGHSLLVTKLVARIGEAFEVTLALRKVFEQPRLMDLAALLSGEHSGGMRPPLTAVSREQALPLSFAQQRLWLLDKIDGGSVHYNMPAALRLTGSLNSQALQQAFSTIVGRHESLRTCFVVGDDGEPVQVINTPETFEVPLTDLSVLPETVQQTQIDEAVAKEAAAAFELSRDLMLRARLLKVAEQEHILLVTMHHIASDGWSMGILVNEFSSLYTAYAKGQENPLAPLAIQYGDYAYWQRNWLQGAVLDEQLGYWEKQLAGLPVVHALPLDHARPAVQSFAGAFHITHINKSTYKALTGLCQAQGATLFMGLHAAFSVLLSRYSNEQDIVIGTPVANREQVEVAGLIGFFVNTLVLRSDLSGKPSFQALLEQSKNMLLDGYAHQQVPFEQIVERLQPERSLSHSPLFQVMLALQNNDDGQLSLPDLNLSIVEAREGESAKYDLTLNVVESEDGLGLGWGYNTALFERDTIARMAEHFEVLLSALVQAPEQDVFSHELATAQEREQLLGRWNNTEAEVPLEYCLHELFAEQADRFPKKTALVCDGISLSYGELNRRANQLAHYLKAQGVKAQTLVGLCVERSVDMVVGILGILKAGGAYVPLDPAYPQARLTYMLRDSGVKLVLSQSWLTLPQEQAVETLYLDKEDIFAEQAQDNPEIIGDVGPKSAVYMIYTSGSTGRPKGVVIEQRNLLNFRQVFEHQLEQLDAQKSNWLWHGSFAFDASVKGILALCSGNTLVVASEREALEPSQLLALTAQHDIQVLNLTPALVPVMLDCLEQGDRGHLHLMIGGEALGKALWDRVAAYGARHDRQALNLYGPTETTINASYAVIDGEVMPHIGKPVANTQFYVMDSRQQLVPTGVVGELYIGGTGVARGYLNRDELTAEKFVANPYFDAKDSNSCRRLYRSGDLVRWRADGELEFIGRIDHQVKVRGLRIELGEIEQCLVGDAGVREAAVLAREAGNNDNRLVAYLVPDESLKDEAAFIEAVREQLRKALPDYMVPAAFVVLEALPLTVNGKLNRHALPEPDLDKFTAEYSAPQTETEKTLALIWQRLLGIASVGLGDNFFDLGGHSLLAIKLAARCSEAFEVTLPLREIFNQPKLAALAAFIDSCDRGLQGPPLLPVSREQALPLSYAQQRLWLLDKIDGGSTHYNMPAALKLTGTLNQDALRQAFSAIVARHESLRTCFIGGDDGEPIQVLQEADTFDIPFTDLSTLTIGIREAEIAEVIAKEAVSAFDLSQDLMLRARLLKVSDLEHILLVTMHHIASDGWSMGILVNEFSQLYRAYVQGEEASLAPLAIQYGDYAYWQRQWLQGDVLEQQLDYWQNQLSYLPVVHSLPLDYARPMVQSFTGDVHASSLDKNDVARLTALCQSHGATLFMGLHAAFSVLLSRYSNEQDIVVGTPVANREQSEIAELIGFFVNTLVLRSDLSGSPSFHDLLGQSKRCLLDAYDHQQVPFEQIVDRLQPERSLSHSPLFQVMLSLQNNDQGSLSLPGLELSMVEGGGQTAKFDLTLNMAEEAGGLGLYWEFNTAVFKDETIVRMAEHFEVLLSALLQSPERDVFSHELVTSREREQLLESSQDIECLTSCLHELFEEQAARHPEKIALVYEASRLSYGELNRRANQLARYLTAQGVKPDTLVGLCVERSLETVVGMLAILKAGGAYVPLDPANPQSRLTYMLEDSGVQTVLTSQAVLAQLPVLADKALCLDDEAVQAQLSDMSVQNLSVSSLGLASHHLAYVIYTSGSTGQPKGVLVQHNNVTRLLGTSQAHFDFSEADVWTLFHSYAFDFSVWEIWGALAYGGRLVVVPYWVSRSSGDFYQLLVQEKVTVLNQTPSAFNLLIAEDSRRDEPLALRYVVFGGEALNFTQLKPWVARHGDNTPELVNMYGITETTVHVTYRRIREQDLTQGRGASLIGKPLADLDILLLNEKQVLVPDGIGGEMYVSGHGVSRGYLNREELSAERFVCLPGQGVKRFYRTGDLARRQEGGELEYLGRIDHQVKVRGFRIELGEIEHALATHSDIQEALVLARDNGENNSQLVAYLVVGDSERETGALIEDVKGHIRQALPEYMVPSAYMILEALPLTANGKVNVKALPEPDIGLSRAEYVAPKSDTERALCSIWQQVLEVERVGIMDNFFELGGNSLLFVKLLTAIEQEFEIKLAVSHVFMLDNLKSLALHLDAVAGNANCDEQEQDLDFFEI</sequence>
<feature type="domain" description="Carrier" evidence="4">
    <location>
        <begin position="3104"/>
        <end position="3179"/>
    </location>
</feature>
<evidence type="ECO:0000313" key="5">
    <source>
        <dbReference type="EMBL" id="WOX28818.1"/>
    </source>
</evidence>
<dbReference type="RefSeq" id="WP_318086082.1">
    <property type="nucleotide sequence ID" value="NZ_CP137578.1"/>
</dbReference>
<feature type="domain" description="Carrier" evidence="4">
    <location>
        <begin position="6312"/>
        <end position="6387"/>
    </location>
</feature>
<dbReference type="NCBIfam" id="NF003417">
    <property type="entry name" value="PRK04813.1"/>
    <property type="match status" value="6"/>
</dbReference>
<dbReference type="Pfam" id="PF00501">
    <property type="entry name" value="AMP-binding"/>
    <property type="match status" value="6"/>
</dbReference>
<dbReference type="NCBIfam" id="NF004282">
    <property type="entry name" value="PRK05691.1"/>
    <property type="match status" value="5"/>
</dbReference>
<dbReference type="InterPro" id="IPR020845">
    <property type="entry name" value="AMP-binding_CS"/>
</dbReference>
<dbReference type="CDD" id="cd05930">
    <property type="entry name" value="A_NRPS"/>
    <property type="match status" value="3"/>
</dbReference>
<dbReference type="InterPro" id="IPR042099">
    <property type="entry name" value="ANL_N_sf"/>
</dbReference>
<gene>
    <name evidence="5" type="ORF">R5H13_00615</name>
</gene>
<dbReference type="Gene3D" id="2.30.38.10">
    <property type="entry name" value="Luciferase, Domain 3"/>
    <property type="match status" value="4"/>
</dbReference>
<dbReference type="Gene3D" id="3.30.300.30">
    <property type="match status" value="6"/>
</dbReference>
<dbReference type="Gene3D" id="3.30.559.10">
    <property type="entry name" value="Chloramphenicol acetyltransferase-like domain"/>
    <property type="match status" value="6"/>
</dbReference>
<dbReference type="Proteomes" id="UP001304419">
    <property type="component" value="Chromosome 1"/>
</dbReference>
<reference evidence="5 6" key="1">
    <citation type="submission" date="2023-10" db="EMBL/GenBank/DDBJ databases">
        <title>To unveil natural product biosynthetic capacity in Pseudoalteromonas.</title>
        <authorList>
            <person name="Wang J."/>
        </authorList>
    </citation>
    <scope>NUCLEOTIDE SEQUENCE [LARGE SCALE GENOMIC DNA]</scope>
    <source>
        <strain evidence="5 6">DSM 15914</strain>
    </source>
</reference>
<dbReference type="InterPro" id="IPR023213">
    <property type="entry name" value="CAT-like_dom_sf"/>
</dbReference>
<keyword evidence="3" id="KW-0597">Phosphoprotein</keyword>
<dbReference type="PROSITE" id="PS50075">
    <property type="entry name" value="CARRIER"/>
    <property type="match status" value="6"/>
</dbReference>
<dbReference type="PANTHER" id="PTHR45527">
    <property type="entry name" value="NONRIBOSOMAL PEPTIDE SYNTHETASE"/>
    <property type="match status" value="1"/>
</dbReference>
<dbReference type="InterPro" id="IPR001242">
    <property type="entry name" value="Condensation_dom"/>
</dbReference>
<feature type="domain" description="Carrier" evidence="4">
    <location>
        <begin position="971"/>
        <end position="1046"/>
    </location>
</feature>
<keyword evidence="6" id="KW-1185">Reference proteome</keyword>
<dbReference type="EMBL" id="CP137578">
    <property type="protein sequence ID" value="WOX28818.1"/>
    <property type="molecule type" value="Genomic_DNA"/>
</dbReference>
<evidence type="ECO:0000256" key="1">
    <source>
        <dbReference type="ARBA" id="ARBA00001957"/>
    </source>
</evidence>
<evidence type="ECO:0000256" key="3">
    <source>
        <dbReference type="ARBA" id="ARBA00022553"/>
    </source>
</evidence>
<dbReference type="InterPro" id="IPR009081">
    <property type="entry name" value="PP-bd_ACP"/>
</dbReference>
<dbReference type="PROSITE" id="PS00455">
    <property type="entry name" value="AMP_BINDING"/>
    <property type="match status" value="6"/>
</dbReference>
<dbReference type="InterPro" id="IPR025110">
    <property type="entry name" value="AMP-bd_C"/>
</dbReference>
<dbReference type="SMART" id="SM00823">
    <property type="entry name" value="PKS_PP"/>
    <property type="match status" value="6"/>
</dbReference>
<dbReference type="Gene3D" id="3.40.50.12780">
    <property type="entry name" value="N-terminal domain of ligase-like"/>
    <property type="match status" value="2"/>
</dbReference>
<dbReference type="NCBIfam" id="TIGR01733">
    <property type="entry name" value="AA-adenyl-dom"/>
    <property type="match status" value="6"/>
</dbReference>
<dbReference type="SUPFAM" id="SSF47336">
    <property type="entry name" value="ACP-like"/>
    <property type="match status" value="6"/>
</dbReference>
<feature type="domain" description="Carrier" evidence="4">
    <location>
        <begin position="4176"/>
        <end position="4251"/>
    </location>
</feature>
<dbReference type="CDD" id="cd17643">
    <property type="entry name" value="A_NRPS_Cytc1-like"/>
    <property type="match status" value="2"/>
</dbReference>
<dbReference type="SUPFAM" id="SSF52777">
    <property type="entry name" value="CoA-dependent acyltransferases"/>
    <property type="match status" value="12"/>
</dbReference>
<accession>A0ABZ0MAV8</accession>
<dbReference type="Pfam" id="PF00550">
    <property type="entry name" value="PP-binding"/>
    <property type="match status" value="6"/>
</dbReference>
<dbReference type="InterPro" id="IPR020806">
    <property type="entry name" value="PKS_PP-bd"/>
</dbReference>
<evidence type="ECO:0000313" key="6">
    <source>
        <dbReference type="Proteomes" id="UP001304419"/>
    </source>
</evidence>
<feature type="domain" description="Carrier" evidence="4">
    <location>
        <begin position="5243"/>
        <end position="5318"/>
    </location>
</feature>
<evidence type="ECO:0000259" key="4">
    <source>
        <dbReference type="PROSITE" id="PS50075"/>
    </source>
</evidence>
<protein>
    <submittedName>
        <fullName evidence="5">Non-ribosomal peptide synthase/polyketide synthase</fullName>
    </submittedName>
</protein>
<dbReference type="CDD" id="cd19531">
    <property type="entry name" value="LCL_NRPS-like"/>
    <property type="match status" value="5"/>
</dbReference>
<dbReference type="PROSITE" id="PS00012">
    <property type="entry name" value="PHOSPHOPANTETHEINE"/>
    <property type="match status" value="4"/>
</dbReference>
<feature type="domain" description="Carrier" evidence="4">
    <location>
        <begin position="2040"/>
        <end position="2115"/>
    </location>
</feature>
<dbReference type="Gene3D" id="3.40.50.980">
    <property type="match status" value="8"/>
</dbReference>
<dbReference type="Gene3D" id="3.30.559.30">
    <property type="entry name" value="Nonribosomal peptide synthetase, condensation domain"/>
    <property type="match status" value="6"/>
</dbReference>
<dbReference type="Gene3D" id="1.10.1200.10">
    <property type="entry name" value="ACP-like"/>
    <property type="match status" value="6"/>
</dbReference>
<comment type="cofactor">
    <cofactor evidence="1">
        <name>pantetheine 4'-phosphate</name>
        <dbReference type="ChEBI" id="CHEBI:47942"/>
    </cofactor>
</comment>
<dbReference type="Pfam" id="PF13193">
    <property type="entry name" value="AMP-binding_C"/>
    <property type="match status" value="6"/>
</dbReference>